<organism evidence="5 6">
    <name type="scientific">Actinia tenebrosa</name>
    <name type="common">Australian red waratah sea anemone</name>
    <dbReference type="NCBI Taxonomy" id="6105"/>
    <lineage>
        <taxon>Eukaryota</taxon>
        <taxon>Metazoa</taxon>
        <taxon>Cnidaria</taxon>
        <taxon>Anthozoa</taxon>
        <taxon>Hexacorallia</taxon>
        <taxon>Actiniaria</taxon>
        <taxon>Actiniidae</taxon>
        <taxon>Actinia</taxon>
    </lineage>
</organism>
<dbReference type="OrthoDB" id="5982935at2759"/>
<sequence length="418" mass="46150">MVNSSSEGDVCKSLSDKEPYLTLNPKQLEELSTSGFSEERRSLKESIRKKLTARVFPMTRDTRNHIENSQGIISGNLQKRPSSEGVLVHSSGVDSTIIERRDSVIKTEKPDISVSKASRELEKVNYRKHKIYKDNHLEPQSKQIRIYSPNSLPQQDNTLSMRRTPVTSEPRLLGDNVATLSLLTASQGHLATLQDDDGDTPLHIAIAQGQVPLVQYLIHIASTSGISLDIYNKMKQTPLHLAVITNQPLVIRFLIAAGVDINMPDRNGQTAIHLACQRSSVECLMELVNSHMAINLELKNFNGFTPLHEAVISNSPEVIKFLVAYGANVDCKDGKGGRTPLHYAVELELLPVIQLLMNSGANVNAGSFSGNTPIQTASGRGLHHVTKLLLGNLQEASGRESRHESSRYKLKSTSTWKQ</sequence>
<dbReference type="KEGG" id="aten:116304204"/>
<dbReference type="Gene3D" id="1.25.40.20">
    <property type="entry name" value="Ankyrin repeat-containing domain"/>
    <property type="match status" value="1"/>
</dbReference>
<dbReference type="GeneID" id="116304204"/>
<dbReference type="InterPro" id="IPR002110">
    <property type="entry name" value="Ankyrin_rpt"/>
</dbReference>
<dbReference type="GO" id="GO:0005829">
    <property type="term" value="C:cytosol"/>
    <property type="evidence" value="ECO:0007669"/>
    <property type="project" value="TreeGrafter"/>
</dbReference>
<keyword evidence="1" id="KW-0677">Repeat</keyword>
<dbReference type="Pfam" id="PF12796">
    <property type="entry name" value="Ank_2"/>
    <property type="match status" value="1"/>
</dbReference>
<proteinExistence type="predicted"/>
<dbReference type="AlphaFoldDB" id="A0A6P8IS86"/>
<feature type="repeat" description="ANK" evidence="3">
    <location>
        <begin position="234"/>
        <end position="266"/>
    </location>
</feature>
<keyword evidence="5" id="KW-1185">Reference proteome</keyword>
<name>A0A6P8IS86_ACTTE</name>
<dbReference type="SMART" id="SM00248">
    <property type="entry name" value="ANK"/>
    <property type="match status" value="6"/>
</dbReference>
<dbReference type="PRINTS" id="PR01415">
    <property type="entry name" value="ANKYRIN"/>
</dbReference>
<evidence type="ECO:0000256" key="4">
    <source>
        <dbReference type="SAM" id="MobiDB-lite"/>
    </source>
</evidence>
<feature type="repeat" description="ANK" evidence="3">
    <location>
        <begin position="336"/>
        <end position="368"/>
    </location>
</feature>
<evidence type="ECO:0000313" key="6">
    <source>
        <dbReference type="RefSeq" id="XP_031569757.1"/>
    </source>
</evidence>
<dbReference type="InterPro" id="IPR036770">
    <property type="entry name" value="Ankyrin_rpt-contain_sf"/>
</dbReference>
<evidence type="ECO:0000256" key="1">
    <source>
        <dbReference type="ARBA" id="ARBA00022737"/>
    </source>
</evidence>
<dbReference type="InterPro" id="IPR051070">
    <property type="entry name" value="NF-kappa-B_inhibitor"/>
</dbReference>
<dbReference type="Pfam" id="PF00023">
    <property type="entry name" value="Ank"/>
    <property type="match status" value="1"/>
</dbReference>
<dbReference type="SUPFAM" id="SSF48403">
    <property type="entry name" value="Ankyrin repeat"/>
    <property type="match status" value="1"/>
</dbReference>
<dbReference type="InParanoid" id="A0A6P8IS86"/>
<accession>A0A6P8IS86</accession>
<feature type="compositionally biased region" description="Basic and acidic residues" evidence="4">
    <location>
        <begin position="397"/>
        <end position="407"/>
    </location>
</feature>
<feature type="repeat" description="ANK" evidence="3">
    <location>
        <begin position="197"/>
        <end position="218"/>
    </location>
</feature>
<dbReference type="GO" id="GO:0051059">
    <property type="term" value="F:NF-kappaB binding"/>
    <property type="evidence" value="ECO:0007669"/>
    <property type="project" value="TreeGrafter"/>
</dbReference>
<feature type="repeat" description="ANK" evidence="3">
    <location>
        <begin position="302"/>
        <end position="334"/>
    </location>
</feature>
<dbReference type="PANTHER" id="PTHR46680:SF2">
    <property type="entry name" value="NF-KAPPA-B INHIBITOR ZETA"/>
    <property type="match status" value="1"/>
</dbReference>
<keyword evidence="2 3" id="KW-0040">ANK repeat</keyword>
<gene>
    <name evidence="6" type="primary">LOC116304204</name>
</gene>
<dbReference type="PANTHER" id="PTHR46680">
    <property type="entry name" value="NF-KAPPA-B INHIBITOR ALPHA"/>
    <property type="match status" value="1"/>
</dbReference>
<dbReference type="GO" id="GO:0071356">
    <property type="term" value="P:cellular response to tumor necrosis factor"/>
    <property type="evidence" value="ECO:0007669"/>
    <property type="project" value="TreeGrafter"/>
</dbReference>
<evidence type="ECO:0000256" key="2">
    <source>
        <dbReference type="ARBA" id="ARBA00023043"/>
    </source>
</evidence>
<dbReference type="PROSITE" id="PS50297">
    <property type="entry name" value="ANK_REP_REGION"/>
    <property type="match status" value="4"/>
</dbReference>
<evidence type="ECO:0000256" key="3">
    <source>
        <dbReference type="PROSITE-ProRule" id="PRU00023"/>
    </source>
</evidence>
<feature type="region of interest" description="Disordered" evidence="4">
    <location>
        <begin position="394"/>
        <end position="418"/>
    </location>
</feature>
<dbReference type="PROSITE" id="PS50088">
    <property type="entry name" value="ANK_REPEAT"/>
    <property type="match status" value="4"/>
</dbReference>
<evidence type="ECO:0000313" key="5">
    <source>
        <dbReference type="Proteomes" id="UP000515163"/>
    </source>
</evidence>
<dbReference type="RefSeq" id="XP_031569757.1">
    <property type="nucleotide sequence ID" value="XM_031713897.1"/>
</dbReference>
<dbReference type="Pfam" id="PF13637">
    <property type="entry name" value="Ank_4"/>
    <property type="match status" value="1"/>
</dbReference>
<reference evidence="6" key="1">
    <citation type="submission" date="2025-08" db="UniProtKB">
        <authorList>
            <consortium name="RefSeq"/>
        </authorList>
    </citation>
    <scope>IDENTIFICATION</scope>
    <source>
        <tissue evidence="6">Tentacle</tissue>
    </source>
</reference>
<dbReference type="Proteomes" id="UP000515163">
    <property type="component" value="Unplaced"/>
</dbReference>
<dbReference type="FunCoup" id="A0A6P8IS86">
    <property type="interactions" value="801"/>
</dbReference>
<protein>
    <submittedName>
        <fullName evidence="6">B-cell lymphoma 3 protein-like isoform X1</fullName>
    </submittedName>
</protein>